<dbReference type="InterPro" id="IPR019887">
    <property type="entry name" value="Tscrpt_reg_AsnC/Lrp_C"/>
</dbReference>
<protein>
    <submittedName>
        <fullName evidence="5">Lrp/AsnC family leucine-responsive transcriptional regulator</fullName>
    </submittedName>
</protein>
<dbReference type="OrthoDB" id="34294at2"/>
<dbReference type="SUPFAM" id="SSF54909">
    <property type="entry name" value="Dimeric alpha+beta barrel"/>
    <property type="match status" value="1"/>
</dbReference>
<dbReference type="PRINTS" id="PR00033">
    <property type="entry name" value="HTHASNC"/>
</dbReference>
<proteinExistence type="predicted"/>
<keyword evidence="2" id="KW-0238">DNA-binding</keyword>
<keyword evidence="1" id="KW-0805">Transcription regulation</keyword>
<evidence type="ECO:0000313" key="6">
    <source>
        <dbReference type="Proteomes" id="UP000315343"/>
    </source>
</evidence>
<keyword evidence="3" id="KW-0804">Transcription</keyword>
<dbReference type="InterPro" id="IPR019888">
    <property type="entry name" value="Tscrpt_reg_AsnC-like"/>
</dbReference>
<evidence type="ECO:0000256" key="2">
    <source>
        <dbReference type="ARBA" id="ARBA00023125"/>
    </source>
</evidence>
<dbReference type="SUPFAM" id="SSF46785">
    <property type="entry name" value="Winged helix' DNA-binding domain"/>
    <property type="match status" value="1"/>
</dbReference>
<name>A0A562IZS4_9FIRM</name>
<dbReference type="PANTHER" id="PTHR30154:SF53">
    <property type="entry name" value="HTH-TYPE TRANSCRIPTIONAL REGULATOR LRPC"/>
    <property type="match status" value="1"/>
</dbReference>
<dbReference type="FunFam" id="1.10.10.10:FF:000186">
    <property type="entry name" value="AsnC family transcriptional regulator"/>
    <property type="match status" value="1"/>
</dbReference>
<accession>A0A562IZS4</accession>
<dbReference type="InterPro" id="IPR011008">
    <property type="entry name" value="Dimeric_a/b-barrel"/>
</dbReference>
<evidence type="ECO:0000256" key="1">
    <source>
        <dbReference type="ARBA" id="ARBA00023015"/>
    </source>
</evidence>
<dbReference type="RefSeq" id="WP_019228227.1">
    <property type="nucleotide sequence ID" value="NZ_DAMBUX010000002.1"/>
</dbReference>
<dbReference type="Pfam" id="PF01037">
    <property type="entry name" value="AsnC_trans_reg"/>
    <property type="match status" value="1"/>
</dbReference>
<dbReference type="Gene3D" id="1.10.10.10">
    <property type="entry name" value="Winged helix-like DNA-binding domain superfamily/Winged helix DNA-binding domain"/>
    <property type="match status" value="1"/>
</dbReference>
<dbReference type="GO" id="GO:0043565">
    <property type="term" value="F:sequence-specific DNA binding"/>
    <property type="evidence" value="ECO:0007669"/>
    <property type="project" value="InterPro"/>
</dbReference>
<dbReference type="InterPro" id="IPR036388">
    <property type="entry name" value="WH-like_DNA-bd_sf"/>
</dbReference>
<organism evidence="5 6">
    <name type="scientific">Sedimentibacter saalensis</name>
    <dbReference type="NCBI Taxonomy" id="130788"/>
    <lineage>
        <taxon>Bacteria</taxon>
        <taxon>Bacillati</taxon>
        <taxon>Bacillota</taxon>
        <taxon>Tissierellia</taxon>
        <taxon>Sedimentibacter</taxon>
    </lineage>
</organism>
<dbReference type="PROSITE" id="PS50956">
    <property type="entry name" value="HTH_ASNC_2"/>
    <property type="match status" value="1"/>
</dbReference>
<dbReference type="Pfam" id="PF13404">
    <property type="entry name" value="HTH_AsnC-type"/>
    <property type="match status" value="1"/>
</dbReference>
<feature type="domain" description="HTH asnC-type" evidence="4">
    <location>
        <begin position="1"/>
        <end position="62"/>
    </location>
</feature>
<gene>
    <name evidence="5" type="ORF">LY60_03600</name>
</gene>
<dbReference type="EMBL" id="VLKH01000016">
    <property type="protein sequence ID" value="TWH76426.1"/>
    <property type="molecule type" value="Genomic_DNA"/>
</dbReference>
<dbReference type="InterPro" id="IPR011991">
    <property type="entry name" value="ArsR-like_HTH"/>
</dbReference>
<dbReference type="InterPro" id="IPR036390">
    <property type="entry name" value="WH_DNA-bd_sf"/>
</dbReference>
<dbReference type="PANTHER" id="PTHR30154">
    <property type="entry name" value="LEUCINE-RESPONSIVE REGULATORY PROTEIN"/>
    <property type="match status" value="1"/>
</dbReference>
<dbReference type="SMART" id="SM00344">
    <property type="entry name" value="HTH_ASNC"/>
    <property type="match status" value="1"/>
</dbReference>
<dbReference type="GO" id="GO:0005829">
    <property type="term" value="C:cytosol"/>
    <property type="evidence" value="ECO:0007669"/>
    <property type="project" value="TreeGrafter"/>
</dbReference>
<evidence type="ECO:0000259" key="4">
    <source>
        <dbReference type="PROSITE" id="PS50956"/>
    </source>
</evidence>
<evidence type="ECO:0000313" key="5">
    <source>
        <dbReference type="EMBL" id="TWH76426.1"/>
    </source>
</evidence>
<dbReference type="CDD" id="cd00090">
    <property type="entry name" value="HTH_ARSR"/>
    <property type="match status" value="1"/>
</dbReference>
<dbReference type="Gene3D" id="3.30.70.920">
    <property type="match status" value="1"/>
</dbReference>
<dbReference type="GO" id="GO:0043200">
    <property type="term" value="P:response to amino acid"/>
    <property type="evidence" value="ECO:0007669"/>
    <property type="project" value="TreeGrafter"/>
</dbReference>
<sequence length="141" mass="15988">MDQTDLKIISILQQDGRISMKELGKVVSLSPPAVAERVKRLEDVGIIERYKAVVNNEKVGKPICVLINASIKPEKQEIFLDFAKKSEEIVECHHVTGPHSMIMKAYLREMSHLEELVGKIQFYGNTETYIIMSSPIYGKEI</sequence>
<evidence type="ECO:0000256" key="3">
    <source>
        <dbReference type="ARBA" id="ARBA00023163"/>
    </source>
</evidence>
<dbReference type="Proteomes" id="UP000315343">
    <property type="component" value="Unassembled WGS sequence"/>
</dbReference>
<dbReference type="AlphaFoldDB" id="A0A562IZS4"/>
<reference evidence="5 6" key="1">
    <citation type="submission" date="2019-07" db="EMBL/GenBank/DDBJ databases">
        <title>Genomic Encyclopedia of Type Strains, Phase I: the one thousand microbial genomes (KMG-I) project.</title>
        <authorList>
            <person name="Kyrpides N."/>
        </authorList>
    </citation>
    <scope>NUCLEOTIDE SEQUENCE [LARGE SCALE GENOMIC DNA]</scope>
    <source>
        <strain evidence="5 6">DSM 13558</strain>
    </source>
</reference>
<dbReference type="InterPro" id="IPR000485">
    <property type="entry name" value="AsnC-type_HTH_dom"/>
</dbReference>
<keyword evidence="6" id="KW-1185">Reference proteome</keyword>
<comment type="caution">
    <text evidence="5">The sequence shown here is derived from an EMBL/GenBank/DDBJ whole genome shotgun (WGS) entry which is preliminary data.</text>
</comment>